<sequence length="172" mass="18208">MQFGRQPTAQELGQIRSALGKLDSAKSYFAVEAGPNSASGIFLWGIIALAGLIILSAAGVTVGLALADGKADQATLAGVGADPRIAKIVGCFSNDDHDSDRNFSRSSSWHHSHDFDDLGDRRNTGFNTVAAFACFTDRDANTWRRHCLGIHAQPCADGTPPNAGLSRVIWPA</sequence>
<proteinExistence type="predicted"/>
<keyword evidence="1" id="KW-0812">Transmembrane</keyword>
<dbReference type="STRING" id="288705.RSal33209_0627"/>
<keyword evidence="1" id="KW-0472">Membrane</keyword>
<dbReference type="HOGENOM" id="CLU_1554012_0_0_11"/>
<dbReference type="EMBL" id="CP000910">
    <property type="protein sequence ID" value="ABY22374.1"/>
    <property type="molecule type" value="Genomic_DNA"/>
</dbReference>
<keyword evidence="1" id="KW-1133">Transmembrane helix</keyword>
<feature type="transmembrane region" description="Helical" evidence="1">
    <location>
        <begin position="41"/>
        <end position="67"/>
    </location>
</feature>
<dbReference type="KEGG" id="rsa:RSal33209_0627"/>
<evidence type="ECO:0000256" key="1">
    <source>
        <dbReference type="SAM" id="Phobius"/>
    </source>
</evidence>
<accession>A9WLL6</accession>
<protein>
    <submittedName>
        <fullName evidence="2">Hypothetical membrane protein</fullName>
    </submittedName>
</protein>
<name>A9WLL6_RENSM</name>
<reference evidence="3" key="1">
    <citation type="journal article" date="2008" name="J. Bacteriol.">
        <title>Genome sequence of the fish pathogen Renibacterium salmoninarum suggests reductive evolution away from an environmental Arthrobacter ancestor.</title>
        <authorList>
            <person name="Wiens G.D."/>
            <person name="Rockey D.D."/>
            <person name="Wu Z."/>
            <person name="Chang J."/>
            <person name="Levy R."/>
            <person name="Crane S."/>
            <person name="Chen D.S."/>
            <person name="Capri G.R."/>
            <person name="Burnett J.R."/>
            <person name="Sudheesh P.S."/>
            <person name="Schipma M.J."/>
            <person name="Burd H."/>
            <person name="Bhattacharyya A."/>
            <person name="Rhodes L.D."/>
            <person name="Kaul R."/>
            <person name="Strom M.S."/>
        </authorList>
    </citation>
    <scope>NUCLEOTIDE SEQUENCE [LARGE SCALE GENOMIC DNA]</scope>
    <source>
        <strain evidence="3">ATCC 33209 / DSM 20767 / JCM 11484 / NBRC 15589 / NCIMB 2235</strain>
    </source>
</reference>
<dbReference type="eggNOG" id="COG0577">
    <property type="taxonomic scope" value="Bacteria"/>
</dbReference>
<dbReference type="AlphaFoldDB" id="A9WLL6"/>
<organism evidence="2 3">
    <name type="scientific">Renibacterium salmoninarum (strain ATCC 33209 / DSM 20767 / JCM 11484 / NBRC 15589 / NCIMB 2235)</name>
    <dbReference type="NCBI Taxonomy" id="288705"/>
    <lineage>
        <taxon>Bacteria</taxon>
        <taxon>Bacillati</taxon>
        <taxon>Actinomycetota</taxon>
        <taxon>Actinomycetes</taxon>
        <taxon>Micrococcales</taxon>
        <taxon>Micrococcaceae</taxon>
        <taxon>Renibacterium</taxon>
    </lineage>
</organism>
<dbReference type="Proteomes" id="UP000002007">
    <property type="component" value="Chromosome"/>
</dbReference>
<gene>
    <name evidence="2" type="ordered locus">RSal33209_0627</name>
</gene>
<evidence type="ECO:0000313" key="2">
    <source>
        <dbReference type="EMBL" id="ABY22374.1"/>
    </source>
</evidence>
<keyword evidence="3" id="KW-1185">Reference proteome</keyword>
<evidence type="ECO:0000313" key="3">
    <source>
        <dbReference type="Proteomes" id="UP000002007"/>
    </source>
</evidence>